<dbReference type="OrthoDB" id="9909311at2759"/>
<evidence type="ECO:0000313" key="9">
    <source>
        <dbReference type="Proteomes" id="UP000094527"/>
    </source>
</evidence>
<evidence type="ECO:0000256" key="3">
    <source>
        <dbReference type="ARBA" id="ARBA00022771"/>
    </source>
</evidence>
<evidence type="ECO:0000256" key="6">
    <source>
        <dbReference type="SAM" id="MobiDB-lite"/>
    </source>
</evidence>
<dbReference type="STRING" id="48709.A0A1D2MYR1"/>
<dbReference type="PROSITE" id="PS00028">
    <property type="entry name" value="ZINC_FINGER_C2H2_1"/>
    <property type="match status" value="3"/>
</dbReference>
<organism evidence="8 9">
    <name type="scientific">Orchesella cincta</name>
    <name type="common">Springtail</name>
    <name type="synonym">Podura cincta</name>
    <dbReference type="NCBI Taxonomy" id="48709"/>
    <lineage>
        <taxon>Eukaryota</taxon>
        <taxon>Metazoa</taxon>
        <taxon>Ecdysozoa</taxon>
        <taxon>Arthropoda</taxon>
        <taxon>Hexapoda</taxon>
        <taxon>Collembola</taxon>
        <taxon>Entomobryomorpha</taxon>
        <taxon>Entomobryoidea</taxon>
        <taxon>Orchesellidae</taxon>
        <taxon>Orchesellinae</taxon>
        <taxon>Orchesella</taxon>
    </lineage>
</organism>
<dbReference type="Pfam" id="PF00096">
    <property type="entry name" value="zf-C2H2"/>
    <property type="match status" value="3"/>
</dbReference>
<dbReference type="Gene3D" id="3.30.160.60">
    <property type="entry name" value="Classic Zinc Finger"/>
    <property type="match status" value="3"/>
</dbReference>
<dbReference type="OMA" id="IAICFTE"/>
<evidence type="ECO:0000256" key="5">
    <source>
        <dbReference type="PROSITE-ProRule" id="PRU00042"/>
    </source>
</evidence>
<evidence type="ECO:0000256" key="4">
    <source>
        <dbReference type="ARBA" id="ARBA00022833"/>
    </source>
</evidence>
<keyword evidence="3 5" id="KW-0863">Zinc-finger</keyword>
<dbReference type="PANTHER" id="PTHR24379:SF121">
    <property type="entry name" value="C2H2-TYPE DOMAIN-CONTAINING PROTEIN"/>
    <property type="match status" value="1"/>
</dbReference>
<comment type="caution">
    <text evidence="8">The sequence shown here is derived from an EMBL/GenBank/DDBJ whole genome shotgun (WGS) entry which is preliminary data.</text>
</comment>
<dbReference type="GO" id="GO:0008270">
    <property type="term" value="F:zinc ion binding"/>
    <property type="evidence" value="ECO:0007669"/>
    <property type="project" value="UniProtKB-KW"/>
</dbReference>
<keyword evidence="1" id="KW-0479">Metal-binding</keyword>
<keyword evidence="4" id="KW-0862">Zinc</keyword>
<evidence type="ECO:0000256" key="1">
    <source>
        <dbReference type="ARBA" id="ARBA00022723"/>
    </source>
</evidence>
<feature type="region of interest" description="Disordered" evidence="6">
    <location>
        <begin position="323"/>
        <end position="343"/>
    </location>
</feature>
<feature type="compositionally biased region" description="Acidic residues" evidence="6">
    <location>
        <begin position="442"/>
        <end position="458"/>
    </location>
</feature>
<protein>
    <submittedName>
        <fullName evidence="8">Putative zinc finger protein</fullName>
    </submittedName>
</protein>
<dbReference type="InterPro" id="IPR013087">
    <property type="entry name" value="Znf_C2H2_type"/>
</dbReference>
<dbReference type="PROSITE" id="PS50157">
    <property type="entry name" value="ZINC_FINGER_C2H2_2"/>
    <property type="match status" value="4"/>
</dbReference>
<feature type="compositionally biased region" description="Basic residues" evidence="6">
    <location>
        <begin position="328"/>
        <end position="343"/>
    </location>
</feature>
<dbReference type="PANTHER" id="PTHR24379">
    <property type="entry name" value="KRAB AND ZINC FINGER DOMAIN-CONTAINING"/>
    <property type="match status" value="1"/>
</dbReference>
<feature type="domain" description="C2H2-type" evidence="7">
    <location>
        <begin position="520"/>
        <end position="547"/>
    </location>
</feature>
<accession>A0A1D2MYR1</accession>
<dbReference type="EMBL" id="LJIJ01000383">
    <property type="protein sequence ID" value="ODM98081.1"/>
    <property type="molecule type" value="Genomic_DNA"/>
</dbReference>
<proteinExistence type="predicted"/>
<reference evidence="8 9" key="1">
    <citation type="journal article" date="2016" name="Genome Biol. Evol.">
        <title>Gene Family Evolution Reflects Adaptation to Soil Environmental Stressors in the Genome of the Collembolan Orchesella cincta.</title>
        <authorList>
            <person name="Faddeeva-Vakhrusheva A."/>
            <person name="Derks M.F."/>
            <person name="Anvar S.Y."/>
            <person name="Agamennone V."/>
            <person name="Suring W."/>
            <person name="Smit S."/>
            <person name="van Straalen N.M."/>
            <person name="Roelofs D."/>
        </authorList>
    </citation>
    <scope>NUCLEOTIDE SEQUENCE [LARGE SCALE GENOMIC DNA]</scope>
    <source>
        <tissue evidence="8">Mixed pool</tissue>
    </source>
</reference>
<evidence type="ECO:0000313" key="8">
    <source>
        <dbReference type="EMBL" id="ODM98081.1"/>
    </source>
</evidence>
<sequence>MMETEAVKGEVLTFESSDYEKELRLFKIREDLEPFFDVVSHQDLSVRCKLWKTGNCKYDGVNGVLKFNTDRGWYPFERHLVRVHKFSYENLIKGVSNEGLVAEGGTLPVPIAAPRRKRKRGREAFRTKCCVVCREFCLGSAQWEGSITELLENESTHLFPGSEGCTQLNQQLFYMYFLRKVVKFPTSKCEKYLKQCRGARMPETWFFLCSECKNLVSKAAELEEQIFVLQKKVTRIHDLVKKKTCGSVDRNTNAVLSDVATEVRKFILEPDISPPVARSSTKIVKPEVEETLLGEPSIENDDDWNASFQDDLNWESSVENSCTAVSQKSRRNRPSTSSRSHKRKKPLFVIEHEVVEDDCNEVLTNEEEVNESTRSLRIRRNIFLNENEVESGLQFDTIESCIKIDTDYPEPSAECLSEDDFTTETRALEIDNTEYPLPDSPTNDDDGDCDYVENEDDDHVSTSDDVSDESDSAPSSRKKSSKLTEGLIKKASESRPATVKRRLSNVGRLTTDDGDAETEYVCEICQSKYKNKKRFRDHQVAHEISKALGSRYECPQCSYPCTSEKARNIHISYRHGQNNFPCSLCSFVAPRKKQLTQHIRQHRNESQNDRVGEKFLCADFQYSETLKAHIKKVHPEAALGTQAGESGTKSESNASSSTAEYVCKHCGVQLSSQSCLSRHIKTHKELFGNKCELCGKSYATAQSLRRHKEINHTSNQVPCPYCDKTFPHKEYIRAHYKFCKLFPGRQELMGEPLEDSETSIPVGQPSQTLKLERETATNSSEQLKSERSQNVGHGTELVISPDTVDGSNIEFIQQTETTTEEMFAVQNAPGIIPPQFRLVVTTEGYQPITQHWTKEASE</sequence>
<name>A0A1D2MYR1_ORCCI</name>
<dbReference type="InterPro" id="IPR036236">
    <property type="entry name" value="Znf_C2H2_sf"/>
</dbReference>
<feature type="domain" description="C2H2-type" evidence="7">
    <location>
        <begin position="661"/>
        <end position="683"/>
    </location>
</feature>
<dbReference type="AlphaFoldDB" id="A0A1D2MYR1"/>
<dbReference type="SUPFAM" id="SSF57667">
    <property type="entry name" value="beta-beta-alpha zinc fingers"/>
    <property type="match status" value="2"/>
</dbReference>
<dbReference type="Proteomes" id="UP000094527">
    <property type="component" value="Unassembled WGS sequence"/>
</dbReference>
<feature type="region of interest" description="Disordered" evidence="6">
    <location>
        <begin position="429"/>
        <end position="499"/>
    </location>
</feature>
<keyword evidence="2" id="KW-0677">Repeat</keyword>
<gene>
    <name evidence="8" type="ORF">Ocin01_08598</name>
</gene>
<evidence type="ECO:0000256" key="2">
    <source>
        <dbReference type="ARBA" id="ARBA00022737"/>
    </source>
</evidence>
<keyword evidence="9" id="KW-1185">Reference proteome</keyword>
<dbReference type="SMART" id="SM00355">
    <property type="entry name" value="ZnF_C2H2"/>
    <property type="match status" value="6"/>
</dbReference>
<feature type="domain" description="C2H2-type" evidence="7">
    <location>
        <begin position="689"/>
        <end position="717"/>
    </location>
</feature>
<evidence type="ECO:0000259" key="7">
    <source>
        <dbReference type="PROSITE" id="PS50157"/>
    </source>
</evidence>
<feature type="domain" description="C2H2-type" evidence="7">
    <location>
        <begin position="580"/>
        <end position="607"/>
    </location>
</feature>